<dbReference type="AlphaFoldDB" id="A0A8H4JWI4"/>
<accession>A0A8H4JWI4</accession>
<organism evidence="3 4">
    <name type="scientific">Fusarium acutatum</name>
    <dbReference type="NCBI Taxonomy" id="78861"/>
    <lineage>
        <taxon>Eukaryota</taxon>
        <taxon>Fungi</taxon>
        <taxon>Dikarya</taxon>
        <taxon>Ascomycota</taxon>
        <taxon>Pezizomycotina</taxon>
        <taxon>Sordariomycetes</taxon>
        <taxon>Hypocreomycetidae</taxon>
        <taxon>Hypocreales</taxon>
        <taxon>Nectriaceae</taxon>
        <taxon>Fusarium</taxon>
        <taxon>Fusarium fujikuroi species complex</taxon>
    </lineage>
</organism>
<protein>
    <submittedName>
        <fullName evidence="3">Uncharacterized protein</fullName>
    </submittedName>
</protein>
<comment type="caution">
    <text evidence="3">The sequence shown here is derived from an EMBL/GenBank/DDBJ whole genome shotgun (WGS) entry which is preliminary data.</text>
</comment>
<feature type="signal peptide" evidence="2">
    <location>
        <begin position="1"/>
        <end position="21"/>
    </location>
</feature>
<feature type="region of interest" description="Disordered" evidence="1">
    <location>
        <begin position="259"/>
        <end position="279"/>
    </location>
</feature>
<dbReference type="Proteomes" id="UP000536711">
    <property type="component" value="Unassembled WGS sequence"/>
</dbReference>
<keyword evidence="4" id="KW-1185">Reference proteome</keyword>
<evidence type="ECO:0000313" key="3">
    <source>
        <dbReference type="EMBL" id="KAF4438829.1"/>
    </source>
</evidence>
<evidence type="ECO:0000256" key="1">
    <source>
        <dbReference type="SAM" id="MobiDB-lite"/>
    </source>
</evidence>
<sequence>MKTTSAGFVFTSAVLAGLAHAIGMAPPPPVELVQGFDWKDPFALDAMASFRPTCEAKAQFEALEYTLKDLMEPPPKGLKPWSKGLKAVFADKEYPGGWLGLDPHLNGRSLLLMNYDQIPLLVRRWIEQQERTDGKGKALFAVLEKPKNDEDEIEKVVEFPEADKIDRDNDKDKVAIFAPGALYGILPLWTAETSKCEGNASRSSQSIETVAYSEITDQLVDLSKYKPKPSDGGVIGWVMHTQPQNHKIKLDIKVQALKTKETKSGQEQGQAKSASREEL</sequence>
<gene>
    <name evidence="3" type="ORF">FACUT_4614</name>
</gene>
<dbReference type="EMBL" id="JAADJF010000105">
    <property type="protein sequence ID" value="KAF4438829.1"/>
    <property type="molecule type" value="Genomic_DNA"/>
</dbReference>
<reference evidence="3 4" key="1">
    <citation type="submission" date="2020-01" db="EMBL/GenBank/DDBJ databases">
        <title>Identification and distribution of gene clusters putatively required for synthesis of sphingolipid metabolism inhibitors in phylogenetically diverse species of the filamentous fungus Fusarium.</title>
        <authorList>
            <person name="Kim H.-S."/>
            <person name="Busman M."/>
            <person name="Brown D.W."/>
            <person name="Divon H."/>
            <person name="Uhlig S."/>
            <person name="Proctor R.H."/>
        </authorList>
    </citation>
    <scope>NUCLEOTIDE SEQUENCE [LARGE SCALE GENOMIC DNA]</scope>
    <source>
        <strain evidence="3 4">NRRL 13308</strain>
    </source>
</reference>
<feature type="chain" id="PRO_5034739141" evidence="2">
    <location>
        <begin position="22"/>
        <end position="279"/>
    </location>
</feature>
<dbReference type="OrthoDB" id="4359806at2759"/>
<name>A0A8H4JWI4_9HYPO</name>
<proteinExistence type="predicted"/>
<keyword evidence="2" id="KW-0732">Signal</keyword>
<evidence type="ECO:0000313" key="4">
    <source>
        <dbReference type="Proteomes" id="UP000536711"/>
    </source>
</evidence>
<evidence type="ECO:0000256" key="2">
    <source>
        <dbReference type="SAM" id="SignalP"/>
    </source>
</evidence>